<dbReference type="PANTHER" id="PTHR30506">
    <property type="entry name" value="INNER MEMBRANE PROTEIN"/>
    <property type="match status" value="1"/>
</dbReference>
<accession>A0ABW1Z8C2</accession>
<reference evidence="10" key="1">
    <citation type="journal article" date="2019" name="Int. J. Syst. Evol. Microbiol.">
        <title>The Global Catalogue of Microorganisms (GCM) 10K type strain sequencing project: providing services to taxonomists for standard genome sequencing and annotation.</title>
        <authorList>
            <consortium name="The Broad Institute Genomics Platform"/>
            <consortium name="The Broad Institute Genome Sequencing Center for Infectious Disease"/>
            <person name="Wu L."/>
            <person name="Ma J."/>
        </authorList>
    </citation>
    <scope>NUCLEOTIDE SEQUENCE [LARGE SCALE GENOMIC DNA]</scope>
    <source>
        <strain evidence="10">CGMCC 1.16026</strain>
    </source>
</reference>
<feature type="domain" description="Glycine transporter" evidence="8">
    <location>
        <begin position="103"/>
        <end position="174"/>
    </location>
</feature>
<evidence type="ECO:0000313" key="10">
    <source>
        <dbReference type="Proteomes" id="UP001596391"/>
    </source>
</evidence>
<evidence type="ECO:0000256" key="7">
    <source>
        <dbReference type="SAM" id="Phobius"/>
    </source>
</evidence>
<keyword evidence="5 7" id="KW-1133">Transmembrane helix</keyword>
<comment type="similarity">
    <text evidence="2">Belongs to the UPF0126 family.</text>
</comment>
<dbReference type="EMBL" id="JBHSWI010000001">
    <property type="protein sequence ID" value="MFC6645354.1"/>
    <property type="molecule type" value="Genomic_DNA"/>
</dbReference>
<evidence type="ECO:0000256" key="6">
    <source>
        <dbReference type="ARBA" id="ARBA00023136"/>
    </source>
</evidence>
<dbReference type="Proteomes" id="UP001596391">
    <property type="component" value="Unassembled WGS sequence"/>
</dbReference>
<feature type="transmembrane region" description="Helical" evidence="7">
    <location>
        <begin position="160"/>
        <end position="178"/>
    </location>
</feature>
<evidence type="ECO:0000256" key="4">
    <source>
        <dbReference type="ARBA" id="ARBA00022692"/>
    </source>
</evidence>
<organism evidence="9 10">
    <name type="scientific">Granulicella cerasi</name>
    <dbReference type="NCBI Taxonomy" id="741063"/>
    <lineage>
        <taxon>Bacteria</taxon>
        <taxon>Pseudomonadati</taxon>
        <taxon>Acidobacteriota</taxon>
        <taxon>Terriglobia</taxon>
        <taxon>Terriglobales</taxon>
        <taxon>Acidobacteriaceae</taxon>
        <taxon>Granulicella</taxon>
    </lineage>
</organism>
<dbReference type="PANTHER" id="PTHR30506:SF3">
    <property type="entry name" value="UPF0126 INNER MEMBRANE PROTEIN YADS-RELATED"/>
    <property type="match status" value="1"/>
</dbReference>
<feature type="transmembrane region" description="Helical" evidence="7">
    <location>
        <begin position="128"/>
        <end position="148"/>
    </location>
</feature>
<dbReference type="InterPro" id="IPR005115">
    <property type="entry name" value="Gly_transporter"/>
</dbReference>
<dbReference type="RefSeq" id="WP_263371733.1">
    <property type="nucleotide sequence ID" value="NZ_JAGSYD010000003.1"/>
</dbReference>
<feature type="transmembrane region" description="Helical" evidence="7">
    <location>
        <begin position="185"/>
        <end position="207"/>
    </location>
</feature>
<name>A0ABW1Z8C2_9BACT</name>
<dbReference type="Pfam" id="PF03458">
    <property type="entry name" value="Gly_transporter"/>
    <property type="match status" value="2"/>
</dbReference>
<evidence type="ECO:0000256" key="3">
    <source>
        <dbReference type="ARBA" id="ARBA00022475"/>
    </source>
</evidence>
<evidence type="ECO:0000313" key="9">
    <source>
        <dbReference type="EMBL" id="MFC6645354.1"/>
    </source>
</evidence>
<gene>
    <name evidence="9" type="ORF">ACFQBQ_07090</name>
</gene>
<protein>
    <submittedName>
        <fullName evidence="9">Trimeric intracellular cation channel family protein</fullName>
    </submittedName>
</protein>
<comment type="caution">
    <text evidence="9">The sequence shown here is derived from an EMBL/GenBank/DDBJ whole genome shotgun (WGS) entry which is preliminary data.</text>
</comment>
<feature type="transmembrane region" description="Helical" evidence="7">
    <location>
        <begin position="96"/>
        <end position="116"/>
    </location>
</feature>
<keyword evidence="10" id="KW-1185">Reference proteome</keyword>
<evidence type="ECO:0000256" key="2">
    <source>
        <dbReference type="ARBA" id="ARBA00008193"/>
    </source>
</evidence>
<evidence type="ECO:0000256" key="5">
    <source>
        <dbReference type="ARBA" id="ARBA00022989"/>
    </source>
</evidence>
<sequence>MPFPFKRFRPTQVLLVFDLLATLLVALEGSSAGVLAHLDFFGVLVIAFISALGGGIVRDLLIGATPPNAIRDWRYGAIALLGGGITLISFQTVQTVPHHLLVTLDAAGLALFAVAGADKAIEYGVSPLSAVLMGATTGCGGGVIRDLLLNRIPAILHSDVYATAALAGAIVTVVSLRFRLPRGWAMAAGAVICFTLRMMAVTFGWSLPHVAGY</sequence>
<keyword evidence="6 7" id="KW-0472">Membrane</keyword>
<keyword evidence="4 7" id="KW-0812">Transmembrane</keyword>
<feature type="transmembrane region" description="Helical" evidence="7">
    <location>
        <begin position="42"/>
        <end position="61"/>
    </location>
</feature>
<proteinExistence type="inferred from homology"/>
<comment type="subcellular location">
    <subcellularLocation>
        <location evidence="1">Cell membrane</location>
        <topology evidence="1">Multi-pass membrane protein</topology>
    </subcellularLocation>
</comment>
<evidence type="ECO:0000259" key="8">
    <source>
        <dbReference type="Pfam" id="PF03458"/>
    </source>
</evidence>
<evidence type="ECO:0000256" key="1">
    <source>
        <dbReference type="ARBA" id="ARBA00004651"/>
    </source>
</evidence>
<feature type="domain" description="Glycine transporter" evidence="8">
    <location>
        <begin position="16"/>
        <end position="88"/>
    </location>
</feature>
<keyword evidence="3" id="KW-1003">Cell membrane</keyword>
<feature type="transmembrane region" description="Helical" evidence="7">
    <location>
        <begin position="73"/>
        <end position="90"/>
    </location>
</feature>